<sequence>MNPYKRYQEILPSWELEDTGGHVLVFYKEVKTEDGQPILVSMSDDCVCYWQHKESGELVSLEQYKSNQVYYDEHGYDFQRVLLETGGSILVPNPLSVDTVRDLQNDFSTLQSEFQ</sequence>
<evidence type="ECO:0000313" key="2">
    <source>
        <dbReference type="Proteomes" id="UP001601059"/>
    </source>
</evidence>
<dbReference type="RefSeq" id="WP_389361050.1">
    <property type="nucleotide sequence ID" value="NZ_JBIACK010000004.1"/>
</dbReference>
<accession>A0ABW6KAD1</accession>
<evidence type="ECO:0000313" key="1">
    <source>
        <dbReference type="EMBL" id="MFE8701170.1"/>
    </source>
</evidence>
<proteinExistence type="predicted"/>
<keyword evidence="2" id="KW-1185">Reference proteome</keyword>
<reference evidence="1 2" key="1">
    <citation type="submission" date="2024-08" db="EMBL/GenBank/DDBJ databases">
        <title>Two novel Cytobacillus novel species.</title>
        <authorList>
            <person name="Liu G."/>
        </authorList>
    </citation>
    <scope>NUCLEOTIDE SEQUENCE [LARGE SCALE GENOMIC DNA]</scope>
    <source>
        <strain evidence="1 2">FJAT-54145</strain>
    </source>
</reference>
<organism evidence="1 2">
    <name type="scientific">Cytobacillus spartinae</name>
    <dbReference type="NCBI Taxonomy" id="3299023"/>
    <lineage>
        <taxon>Bacteria</taxon>
        <taxon>Bacillati</taxon>
        <taxon>Bacillota</taxon>
        <taxon>Bacilli</taxon>
        <taxon>Bacillales</taxon>
        <taxon>Bacillaceae</taxon>
        <taxon>Cytobacillus</taxon>
    </lineage>
</organism>
<dbReference type="Proteomes" id="UP001601059">
    <property type="component" value="Unassembled WGS sequence"/>
</dbReference>
<comment type="caution">
    <text evidence="1">The sequence shown here is derived from an EMBL/GenBank/DDBJ whole genome shotgun (WGS) entry which is preliminary data.</text>
</comment>
<protein>
    <submittedName>
        <fullName evidence="1">Uncharacterized protein</fullName>
    </submittedName>
</protein>
<name>A0ABW6KAD1_9BACI</name>
<gene>
    <name evidence="1" type="ORF">ACFYKX_11245</name>
</gene>
<dbReference type="EMBL" id="JBIACK010000004">
    <property type="protein sequence ID" value="MFE8701170.1"/>
    <property type="molecule type" value="Genomic_DNA"/>
</dbReference>